<dbReference type="GO" id="GO:0050797">
    <property type="term" value="F:thymidylate synthase (FAD) activity"/>
    <property type="evidence" value="ECO:0007669"/>
    <property type="project" value="UniProtKB-UniRule"/>
</dbReference>
<dbReference type="RefSeq" id="WP_118229502.1">
    <property type="nucleotide sequence ID" value="NZ_DBFBQU010000319.1"/>
</dbReference>
<comment type="caution">
    <text evidence="2">The sequence shown here is derived from an EMBL/GenBank/DDBJ whole genome shotgun (WGS) entry which is preliminary data.</text>
</comment>
<accession>A0A6H3F915</accession>
<dbReference type="PROSITE" id="PS51331">
    <property type="entry name" value="THYX"/>
    <property type="match status" value="1"/>
</dbReference>
<dbReference type="InterPro" id="IPR003669">
    <property type="entry name" value="Thymidylate_synthase_ThyX"/>
</dbReference>
<dbReference type="EC" id="2.1.1.148" evidence="1"/>
<sequence>MLEEKYTGKGKVRLLAGGGKIYTDIAARFVRSERSMDDIAASPYSRKIVQNILESGHRAALEFDFFLFGVEGYSRVTEVQLVRKRLASYLIKSGRAELGGKRSYSVVYPRRVADFAARVTLPDGRETSLSGRDLADLSRQWYEAGLDAGLPEEDLRYLKPQATEFKAIIGMNAHALLDWFAIRCCRNAQHEIRHLAWQMLRLCRKAAPDLFVGAGPSCVQLGYCPENRLQNPRCQGRILTRDAALELLRARAAERNAPLPPAPNEFDEDEA</sequence>
<dbReference type="GO" id="GO:0050660">
    <property type="term" value="F:flavin adenine dinucleotide binding"/>
    <property type="evidence" value="ECO:0007669"/>
    <property type="project" value="UniProtKB-UniRule"/>
</dbReference>
<gene>
    <name evidence="2" type="primary">thyX</name>
    <name evidence="2" type="ORF">EB812_10010</name>
</gene>
<keyword evidence="3" id="KW-1185">Reference proteome</keyword>
<evidence type="ECO:0000256" key="1">
    <source>
        <dbReference type="NCBIfam" id="TIGR02170"/>
    </source>
</evidence>
<dbReference type="GO" id="GO:0006231">
    <property type="term" value="P:dTMP biosynthetic process"/>
    <property type="evidence" value="ECO:0007669"/>
    <property type="project" value="UniProtKB-UniRule"/>
</dbReference>
<proteinExistence type="predicted"/>
<dbReference type="GO" id="GO:0070402">
    <property type="term" value="F:NADPH binding"/>
    <property type="evidence" value="ECO:0007669"/>
    <property type="project" value="TreeGrafter"/>
</dbReference>
<organism evidence="2 3">
    <name type="scientific">Desulfovibrio legallii</name>
    <dbReference type="NCBI Taxonomy" id="571438"/>
    <lineage>
        <taxon>Bacteria</taxon>
        <taxon>Pseudomonadati</taxon>
        <taxon>Thermodesulfobacteriota</taxon>
        <taxon>Desulfovibrionia</taxon>
        <taxon>Desulfovibrionales</taxon>
        <taxon>Desulfovibrionaceae</taxon>
        <taxon>Desulfovibrio</taxon>
    </lineage>
</organism>
<evidence type="ECO:0000313" key="2">
    <source>
        <dbReference type="EMBL" id="TBH78755.1"/>
    </source>
</evidence>
<dbReference type="Gene3D" id="3.30.1360.170">
    <property type="match status" value="1"/>
</dbReference>
<dbReference type="AlphaFoldDB" id="A0A6H3F915"/>
<keyword evidence="2" id="KW-0489">Methyltransferase</keyword>
<keyword evidence="2" id="KW-0808">Transferase</keyword>
<protein>
    <recommendedName>
        <fullName evidence="1">FAD-dependent thymidylate synthase</fullName>
        <ecNumber evidence="1">2.1.1.148</ecNumber>
    </recommendedName>
</protein>
<dbReference type="Pfam" id="PF02511">
    <property type="entry name" value="Thy1"/>
    <property type="match status" value="1"/>
</dbReference>
<dbReference type="NCBIfam" id="TIGR02170">
    <property type="entry name" value="thyX"/>
    <property type="match status" value="1"/>
</dbReference>
<dbReference type="PANTHER" id="PTHR34934:SF1">
    <property type="entry name" value="FLAVIN-DEPENDENT THYMIDYLATE SYNTHASE"/>
    <property type="match status" value="1"/>
</dbReference>
<dbReference type="GO" id="GO:0004799">
    <property type="term" value="F:thymidylate synthase activity"/>
    <property type="evidence" value="ECO:0007669"/>
    <property type="project" value="TreeGrafter"/>
</dbReference>
<name>A0A6H3F915_9BACT</name>
<reference evidence="2 3" key="1">
    <citation type="submission" date="2018-12" db="EMBL/GenBank/DDBJ databases">
        <title>First genome draft of Desulfovibrio legallis sp. nov.</title>
        <authorList>
            <person name="Ben Dhia O."/>
            <person name="Najjari A."/>
            <person name="Ferjani R."/>
            <person name="Fhoula I."/>
            <person name="Fardeau M.-L."/>
            <person name="Boudabbous A."/>
            <person name="Ouzari H.I."/>
        </authorList>
    </citation>
    <scope>NUCLEOTIDE SEQUENCE [LARGE SCALE GENOMIC DNA]</scope>
    <source>
        <strain evidence="2 3">H1T</strain>
    </source>
</reference>
<dbReference type="GO" id="GO:0032259">
    <property type="term" value="P:methylation"/>
    <property type="evidence" value="ECO:0007669"/>
    <property type="project" value="UniProtKB-KW"/>
</dbReference>
<dbReference type="InterPro" id="IPR036098">
    <property type="entry name" value="Thymidylate_synthase_ThyX_sf"/>
</dbReference>
<dbReference type="CDD" id="cd20175">
    <property type="entry name" value="ThyX"/>
    <property type="match status" value="1"/>
</dbReference>
<dbReference type="PANTHER" id="PTHR34934">
    <property type="entry name" value="FLAVIN-DEPENDENT THYMIDYLATE SYNTHASE"/>
    <property type="match status" value="1"/>
</dbReference>
<dbReference type="EMBL" id="SIXC01000013">
    <property type="protein sequence ID" value="TBH78755.1"/>
    <property type="molecule type" value="Genomic_DNA"/>
</dbReference>
<dbReference type="SUPFAM" id="SSF69796">
    <property type="entry name" value="Thymidylate synthase-complementing protein Thy1"/>
    <property type="match status" value="1"/>
</dbReference>
<dbReference type="Proteomes" id="UP000292919">
    <property type="component" value="Unassembled WGS sequence"/>
</dbReference>
<evidence type="ECO:0000313" key="3">
    <source>
        <dbReference type="Proteomes" id="UP000292919"/>
    </source>
</evidence>